<reference evidence="2" key="1">
    <citation type="submission" date="2021-02" db="EMBL/GenBank/DDBJ databases">
        <authorList>
            <person name="Nowell W R."/>
        </authorList>
    </citation>
    <scope>NUCLEOTIDE SEQUENCE</scope>
</reference>
<proteinExistence type="predicted"/>
<dbReference type="Proteomes" id="UP000663829">
    <property type="component" value="Unassembled WGS sequence"/>
</dbReference>
<evidence type="ECO:0000313" key="4">
    <source>
        <dbReference type="Proteomes" id="UP000663829"/>
    </source>
</evidence>
<evidence type="ECO:0000313" key="2">
    <source>
        <dbReference type="EMBL" id="CAF1674504.1"/>
    </source>
</evidence>
<dbReference type="EMBL" id="CAJNOQ010062782">
    <property type="protein sequence ID" value="CAF1674504.1"/>
    <property type="molecule type" value="Genomic_DNA"/>
</dbReference>
<feature type="region of interest" description="Disordered" evidence="1">
    <location>
        <begin position="51"/>
        <end position="78"/>
    </location>
</feature>
<dbReference type="EMBL" id="CAJOBC010145171">
    <property type="protein sequence ID" value="CAF4658354.1"/>
    <property type="molecule type" value="Genomic_DNA"/>
</dbReference>
<feature type="non-terminal residue" evidence="2">
    <location>
        <position position="127"/>
    </location>
</feature>
<evidence type="ECO:0000313" key="3">
    <source>
        <dbReference type="EMBL" id="CAF4658354.1"/>
    </source>
</evidence>
<keyword evidence="4" id="KW-1185">Reference proteome</keyword>
<protein>
    <submittedName>
        <fullName evidence="2">Uncharacterized protein</fullName>
    </submittedName>
</protein>
<comment type="caution">
    <text evidence="2">The sequence shown here is derived from an EMBL/GenBank/DDBJ whole genome shotgun (WGS) entry which is preliminary data.</text>
</comment>
<gene>
    <name evidence="2" type="ORF">GPM918_LOCUS46427</name>
    <name evidence="3" type="ORF">SRO942_LOCUS50576</name>
</gene>
<evidence type="ECO:0000256" key="1">
    <source>
        <dbReference type="SAM" id="MobiDB-lite"/>
    </source>
</evidence>
<dbReference type="AlphaFoldDB" id="A0A816GKH1"/>
<name>A0A816GKH1_9BILA</name>
<accession>A0A816GKH1</accession>
<organism evidence="2 4">
    <name type="scientific">Didymodactylos carnosus</name>
    <dbReference type="NCBI Taxonomy" id="1234261"/>
    <lineage>
        <taxon>Eukaryota</taxon>
        <taxon>Metazoa</taxon>
        <taxon>Spiralia</taxon>
        <taxon>Gnathifera</taxon>
        <taxon>Rotifera</taxon>
        <taxon>Eurotatoria</taxon>
        <taxon>Bdelloidea</taxon>
        <taxon>Philodinida</taxon>
        <taxon>Philodinidae</taxon>
        <taxon>Didymodactylos</taxon>
    </lineage>
</organism>
<sequence>MHNNTQVFNEELSLVTILNCYLSWFVELHYAPLSLHSHFEMTSSTISQYTATASVQRKQTPSSDSSTTSSKHRIRSKSEISYCRKRSIVAEKNVLAKSGQQISVLERLPTLYRDALLPLNVNEAKDQ</sequence>
<feature type="compositionally biased region" description="Low complexity" evidence="1">
    <location>
        <begin position="60"/>
        <end position="69"/>
    </location>
</feature>
<dbReference type="Proteomes" id="UP000681722">
    <property type="component" value="Unassembled WGS sequence"/>
</dbReference>